<reference evidence="1" key="2">
    <citation type="submission" date="2025-08" db="UniProtKB">
        <authorList>
            <consortium name="EnsemblFungi"/>
        </authorList>
    </citation>
    <scope>IDENTIFICATION</scope>
    <source>
        <strain evidence="1">4287 / CBS 123668 / FGSC 9935 / NRRL 34936</strain>
    </source>
</reference>
<name>A0A0D2YKE1_FUSOF</name>
<evidence type="ECO:0000313" key="2">
    <source>
        <dbReference type="Proteomes" id="UP000002489"/>
    </source>
</evidence>
<sequence length="128" mass="14150">MIVPCSLGAVPLGIKSLQLLLQEVLQLSRYISKTASDIHMLFQRFNATALLRELNCWGLTCKQGYFKITAEMVRGNRDAIFLLLGKICVNGAVAVVDIGTEVKGTEMFTPAGHFFTATMIFCSIYHSM</sequence>
<organism evidence="1 2">
    <name type="scientific">Fusarium oxysporum (strain Fo5176)</name>
    <name type="common">Fusarium vascular wilt</name>
    <dbReference type="NCBI Taxonomy" id="660025"/>
    <lineage>
        <taxon>Eukaryota</taxon>
        <taxon>Fungi</taxon>
        <taxon>Dikarya</taxon>
        <taxon>Ascomycota</taxon>
        <taxon>Pezizomycotina</taxon>
        <taxon>Sordariomycetes</taxon>
        <taxon>Hypocreomycetidae</taxon>
        <taxon>Hypocreales</taxon>
        <taxon>Nectriaceae</taxon>
        <taxon>Fusarium</taxon>
        <taxon>Fusarium oxysporum species complex</taxon>
    </lineage>
</organism>
<proteinExistence type="predicted"/>
<accession>A0A0D2YKE1</accession>
<dbReference type="VEuPathDB" id="FungiDB:FOXG_17116"/>
<dbReference type="AlphaFoldDB" id="A0A0D2YKE1"/>
<dbReference type="Proteomes" id="UP000002489">
    <property type="component" value="Unassembled WGS sequence"/>
</dbReference>
<evidence type="ECO:0000313" key="1">
    <source>
        <dbReference type="EnsemblFungi" id="FOXG_17116P0"/>
    </source>
</evidence>
<dbReference type="EnsemblFungi" id="FOXG_17116T0">
    <property type="protein sequence ID" value="FOXG_17116P0"/>
    <property type="gene ID" value="FOXG_17116"/>
</dbReference>
<protein>
    <submittedName>
        <fullName evidence="1">Uncharacterized protein</fullName>
    </submittedName>
</protein>
<reference evidence="2" key="1">
    <citation type="journal article" date="2012" name="Mol. Plant Microbe Interact.">
        <title>A highly conserved effector in Fusarium oxysporum is required for full virulence on Arabidopsis.</title>
        <authorList>
            <person name="Thatcher L.F."/>
            <person name="Gardiner D.M."/>
            <person name="Kazan K."/>
            <person name="Manners J."/>
        </authorList>
    </citation>
    <scope>NUCLEOTIDE SEQUENCE [LARGE SCALE GENOMIC DNA]</scope>
    <source>
        <strain evidence="2">Fo5176</strain>
    </source>
</reference>
<gene>
    <name evidence="1" type="primary">28957915</name>
</gene>